<sequence length="189" mass="22473">MPSNKKQHYVPKVFLRNYTDDGNILHCYNFDSDECYPVSINTICQESYFYGQNLEIETQLTQFEGKFATLYAKILSEKTLKNITKDEFHDLFFSITLQKDRTRNKRNDGIDLWEYLWVNKYSQSILPLLKSYNLDLDKANKEILNHSENLWIFDIIEADINYPLISDLDIFIVENLSDINFILEKIQLF</sequence>
<accession>A0A8E7B097</accession>
<dbReference type="AlphaFoldDB" id="A0A8E7B097"/>
<dbReference type="KEGG" id="mrtj:KHC33_11290"/>
<dbReference type="GeneID" id="65097776"/>
<dbReference type="Proteomes" id="UP000680656">
    <property type="component" value="Chromosome"/>
</dbReference>
<dbReference type="Pfam" id="PF14022">
    <property type="entry name" value="DUF4238"/>
    <property type="match status" value="1"/>
</dbReference>
<organism evidence="1 2">
    <name type="scientific">Methanospirillum purgamenti</name>
    <dbReference type="NCBI Taxonomy" id="2834276"/>
    <lineage>
        <taxon>Archaea</taxon>
        <taxon>Methanobacteriati</taxon>
        <taxon>Methanobacteriota</taxon>
        <taxon>Stenosarchaea group</taxon>
        <taxon>Methanomicrobia</taxon>
        <taxon>Methanomicrobiales</taxon>
        <taxon>Methanospirillaceae</taxon>
        <taxon>Methanospirillum</taxon>
    </lineage>
</organism>
<dbReference type="RefSeq" id="WP_214418738.1">
    <property type="nucleotide sequence ID" value="NZ_CP075546.1"/>
</dbReference>
<reference evidence="1 2" key="1">
    <citation type="submission" date="2021-05" db="EMBL/GenBank/DDBJ databases">
        <title>A novel Methanospirillum isolate from a pyrite-forming mixed culture.</title>
        <authorList>
            <person name="Bunk B."/>
            <person name="Sproer C."/>
            <person name="Spring S."/>
            <person name="Pester M."/>
        </authorList>
    </citation>
    <scope>NUCLEOTIDE SEQUENCE [LARGE SCALE GENOMIC DNA]</scope>
    <source>
        <strain evidence="1 2">J.3.6.1-F.2.7.3</strain>
    </source>
</reference>
<evidence type="ECO:0000313" key="2">
    <source>
        <dbReference type="Proteomes" id="UP000680656"/>
    </source>
</evidence>
<proteinExistence type="predicted"/>
<dbReference type="EMBL" id="CP075546">
    <property type="protein sequence ID" value="QVV87921.1"/>
    <property type="molecule type" value="Genomic_DNA"/>
</dbReference>
<name>A0A8E7B097_9EURY</name>
<keyword evidence="2" id="KW-1185">Reference proteome</keyword>
<evidence type="ECO:0000313" key="1">
    <source>
        <dbReference type="EMBL" id="QVV87921.1"/>
    </source>
</evidence>
<protein>
    <submittedName>
        <fullName evidence="1">DUF4238 domain-containing protein</fullName>
    </submittedName>
</protein>
<dbReference type="InterPro" id="IPR025332">
    <property type="entry name" value="DUF4238"/>
</dbReference>
<gene>
    <name evidence="1" type="ORF">KHC33_11290</name>
</gene>